<keyword evidence="2 4" id="KW-0808">Transferase</keyword>
<dbReference type="GO" id="GO:0005737">
    <property type="term" value="C:cytoplasm"/>
    <property type="evidence" value="ECO:0007669"/>
    <property type="project" value="TreeGrafter"/>
</dbReference>
<evidence type="ECO:0000313" key="6">
    <source>
        <dbReference type="Proteomes" id="UP001152885"/>
    </source>
</evidence>
<dbReference type="Proteomes" id="UP001152885">
    <property type="component" value="Unassembled WGS sequence"/>
</dbReference>
<dbReference type="GO" id="GO:0046854">
    <property type="term" value="P:phosphatidylinositol phosphate biosynthetic process"/>
    <property type="evidence" value="ECO:0007669"/>
    <property type="project" value="TreeGrafter"/>
</dbReference>
<comment type="similarity">
    <text evidence="1 4">Belongs to the inositol phosphokinase (IPK) family.</text>
</comment>
<evidence type="ECO:0000256" key="2">
    <source>
        <dbReference type="ARBA" id="ARBA00022679"/>
    </source>
</evidence>
<dbReference type="SUPFAM" id="SSF56104">
    <property type="entry name" value="SAICAR synthase-like"/>
    <property type="match status" value="1"/>
</dbReference>
<gene>
    <name evidence="5" type="ORF">CANVERA_P2651</name>
</gene>
<dbReference type="AlphaFoldDB" id="A0A9W4XA83"/>
<dbReference type="GO" id="GO:0005634">
    <property type="term" value="C:nucleus"/>
    <property type="evidence" value="ECO:0007669"/>
    <property type="project" value="TreeGrafter"/>
</dbReference>
<keyword evidence="6" id="KW-1185">Reference proteome</keyword>
<name>A0A9W4XA83_9ASCO</name>
<sequence>MISTSSLSTDSFIPSKHQVAGHDGCLTSESLFIKSTTKQEIDFYQETILHDSKKENSNLGDLLSHWMPTFMGTLTEGENVKESEKIHMVLSNSYYGFNYPSILDIKLGSKLTDDLTTTKDKVERLAKVSKSTTSGSLNFRICGMKVFNGFNHQKPKVEFYENMNDSSVSVIIEESKHYYLEFNRIYGKSLNESNIKKGIYLFFNESHLGKEIIKKLLGQFLKRLQILYNCLLDKEIRVFSGSLLFIYESDLKRWQGVNDDNYDDLDPLINENLANLKDEEDEDEEGVYEEIIAPLSSLQLIDFAHARYVPGKGYDENIIQGIENLIEIFQQLIEEN</sequence>
<accession>A0A9W4XA83</accession>
<dbReference type="InterPro" id="IPR038286">
    <property type="entry name" value="IPK_sf"/>
</dbReference>
<evidence type="ECO:0000313" key="5">
    <source>
        <dbReference type="EMBL" id="CAI5758138.1"/>
    </source>
</evidence>
<comment type="caution">
    <text evidence="5">The sequence shown here is derived from an EMBL/GenBank/DDBJ whole genome shotgun (WGS) entry which is preliminary data.</text>
</comment>
<evidence type="ECO:0000256" key="1">
    <source>
        <dbReference type="ARBA" id="ARBA00007374"/>
    </source>
</evidence>
<keyword evidence="3 4" id="KW-0418">Kinase</keyword>
<reference evidence="5" key="1">
    <citation type="submission" date="2022-12" db="EMBL/GenBank/DDBJ databases">
        <authorList>
            <person name="Brejova B."/>
        </authorList>
    </citation>
    <scope>NUCLEOTIDE SEQUENCE</scope>
</reference>
<protein>
    <recommendedName>
        <fullName evidence="4">Kinase</fullName>
        <ecNumber evidence="4">2.7.-.-</ecNumber>
    </recommendedName>
</protein>
<dbReference type="InterPro" id="IPR005522">
    <property type="entry name" value="IPK"/>
</dbReference>
<dbReference type="EC" id="2.7.-.-" evidence="4"/>
<dbReference type="GO" id="GO:0032958">
    <property type="term" value="P:inositol phosphate biosynthetic process"/>
    <property type="evidence" value="ECO:0007669"/>
    <property type="project" value="InterPro"/>
</dbReference>
<dbReference type="PANTHER" id="PTHR12400:SF103">
    <property type="entry name" value="INOSITOL POLYPHOSPHATE MULTIKINASE"/>
    <property type="match status" value="1"/>
</dbReference>
<evidence type="ECO:0000256" key="4">
    <source>
        <dbReference type="RuleBase" id="RU363090"/>
    </source>
</evidence>
<dbReference type="Gene3D" id="3.30.470.160">
    <property type="entry name" value="Inositol polyphosphate kinase"/>
    <property type="match status" value="1"/>
</dbReference>
<organism evidence="5 6">
    <name type="scientific">Candida verbasci</name>
    <dbReference type="NCBI Taxonomy" id="1227364"/>
    <lineage>
        <taxon>Eukaryota</taxon>
        <taxon>Fungi</taxon>
        <taxon>Dikarya</taxon>
        <taxon>Ascomycota</taxon>
        <taxon>Saccharomycotina</taxon>
        <taxon>Pichiomycetes</taxon>
        <taxon>Debaryomycetaceae</taxon>
        <taxon>Candida/Lodderomyces clade</taxon>
        <taxon>Candida</taxon>
    </lineage>
</organism>
<proteinExistence type="inferred from homology"/>
<dbReference type="GO" id="GO:0000824">
    <property type="term" value="F:inositol-1,4,5,6-tetrakisphosphate 3-kinase activity"/>
    <property type="evidence" value="ECO:0007669"/>
    <property type="project" value="TreeGrafter"/>
</dbReference>
<dbReference type="EMBL" id="CANTUO010000002">
    <property type="protein sequence ID" value="CAI5758138.1"/>
    <property type="molecule type" value="Genomic_DNA"/>
</dbReference>
<dbReference type="Pfam" id="PF03770">
    <property type="entry name" value="IPK"/>
    <property type="match status" value="1"/>
</dbReference>
<dbReference type="OrthoDB" id="338650at2759"/>
<dbReference type="GO" id="GO:0008440">
    <property type="term" value="F:inositol-1,4,5-trisphosphate 3-kinase activity"/>
    <property type="evidence" value="ECO:0007669"/>
    <property type="project" value="TreeGrafter"/>
</dbReference>
<evidence type="ECO:0000256" key="3">
    <source>
        <dbReference type="ARBA" id="ARBA00022777"/>
    </source>
</evidence>
<dbReference type="PANTHER" id="PTHR12400">
    <property type="entry name" value="INOSITOL POLYPHOSPHATE KINASE"/>
    <property type="match status" value="1"/>
</dbReference>